<keyword evidence="2" id="KW-1185">Reference proteome</keyword>
<dbReference type="EMBL" id="CADEHS020000003">
    <property type="protein sequence ID" value="CAG9939466.1"/>
    <property type="molecule type" value="Genomic_DNA"/>
</dbReference>
<evidence type="ECO:0000313" key="1">
    <source>
        <dbReference type="EMBL" id="CAG9939466.1"/>
    </source>
</evidence>
<reference evidence="1" key="2">
    <citation type="submission" date="2021-10" db="EMBL/GenBank/DDBJ databases">
        <authorList>
            <person name="Piombo E."/>
        </authorList>
    </citation>
    <scope>NUCLEOTIDE SEQUENCE</scope>
</reference>
<comment type="caution">
    <text evidence="1">The sequence shown here is derived from an EMBL/GenBank/DDBJ whole genome shotgun (WGS) entry which is preliminary data.</text>
</comment>
<reference evidence="1" key="1">
    <citation type="submission" date="2020-04" db="EMBL/GenBank/DDBJ databases">
        <authorList>
            <person name="Broberg M."/>
        </authorList>
    </citation>
    <scope>NUCLEOTIDE SEQUENCE</scope>
</reference>
<sequence>MVRTLIKDLWEHPLPSAWGQFFILLQLSIFSGVVEDYLLRNRTITMSELSFDVIQLCYEIFLPAVYAFIQHVVARNRGTIIAWGRRIQKTLHVPRSICVFLEEEPGMYDDTIDDYFPIICILFFIDLLSSLAIPLGVDFRNPIIIGLVIINPCCVGFAVWLGLLRAKWRLMEQLDLERAAMRYFEHQRVARMGISSQETVLPSKTIEGHVLLV</sequence>
<protein>
    <submittedName>
        <fullName evidence="1">Uncharacterized protein</fullName>
    </submittedName>
</protein>
<evidence type="ECO:0000313" key="2">
    <source>
        <dbReference type="Proteomes" id="UP000836387"/>
    </source>
</evidence>
<name>A0ACA9TFU9_BIOOC</name>
<dbReference type="Proteomes" id="UP000836387">
    <property type="component" value="Unassembled WGS sequence"/>
</dbReference>
<organism evidence="1 2">
    <name type="scientific">Clonostachys rosea f. rosea IK726</name>
    <dbReference type="NCBI Taxonomy" id="1349383"/>
    <lineage>
        <taxon>Eukaryota</taxon>
        <taxon>Fungi</taxon>
        <taxon>Dikarya</taxon>
        <taxon>Ascomycota</taxon>
        <taxon>Pezizomycotina</taxon>
        <taxon>Sordariomycetes</taxon>
        <taxon>Hypocreomycetidae</taxon>
        <taxon>Hypocreales</taxon>
        <taxon>Bionectriaceae</taxon>
        <taxon>Clonostachys</taxon>
    </lineage>
</organism>
<accession>A0ACA9TFU9</accession>
<proteinExistence type="predicted"/>
<gene>
    <name evidence="1" type="ORF">CRV2_00007903</name>
</gene>